<proteinExistence type="predicted"/>
<evidence type="ECO:0000313" key="3">
    <source>
        <dbReference type="EMBL" id="OUS10090.1"/>
    </source>
</evidence>
<feature type="domain" description="PASTA" evidence="2">
    <location>
        <begin position="110"/>
        <end position="180"/>
    </location>
</feature>
<dbReference type="Pfam" id="PF03793">
    <property type="entry name" value="PASTA"/>
    <property type="match status" value="2"/>
</dbReference>
<organism evidence="3 4">
    <name type="scientific">Nonlabens dokdonensis</name>
    <dbReference type="NCBI Taxonomy" id="328515"/>
    <lineage>
        <taxon>Bacteria</taxon>
        <taxon>Pseudomonadati</taxon>
        <taxon>Bacteroidota</taxon>
        <taxon>Flavobacteriia</taxon>
        <taxon>Flavobacteriales</taxon>
        <taxon>Flavobacteriaceae</taxon>
        <taxon>Nonlabens</taxon>
    </lineage>
</organism>
<dbReference type="RefSeq" id="WP_303687923.1">
    <property type="nucleotide sequence ID" value="NZ_CAJXYO010000074.1"/>
</dbReference>
<evidence type="ECO:0000256" key="1">
    <source>
        <dbReference type="SAM" id="Phobius"/>
    </source>
</evidence>
<dbReference type="EMBL" id="MAAX01000202">
    <property type="protein sequence ID" value="OUS10090.1"/>
    <property type="molecule type" value="Genomic_DNA"/>
</dbReference>
<protein>
    <submittedName>
        <fullName evidence="3">Serine/threonine protein kinase</fullName>
    </submittedName>
</protein>
<gene>
    <name evidence="3" type="ORF">A9Q93_13215</name>
</gene>
<sequence length="194" mass="22356">MNFFRFIFTKTFWIQVVIAAVVTVVLCFTYLFWLDWYTNHDQKIEVPNLEKLTLTEVKEQLEDLDLRSKIIDSTSYNPAFKPRTVIEQDPLAGKFVKENRQIYIKVNASGYEKVTVPNLIYKTKRLAVPTLEALGFKIGEITYKPNIAENTVLEMRYKNKKLEPGTQLSKTSTIDLVLADGNNPAARNDVNDDE</sequence>
<reference evidence="4" key="1">
    <citation type="journal article" date="2017" name="Proc. Natl. Acad. Sci. U.S.A.">
        <title>Simulation of Deepwater Horizon oil plume reveals substrate specialization within a complex community of hydrocarbon-degraders.</title>
        <authorList>
            <person name="Hu P."/>
            <person name="Dubinsky E.A."/>
            <person name="Probst A.J."/>
            <person name="Wang J."/>
            <person name="Sieber C.M.K."/>
            <person name="Tom L.M."/>
            <person name="Gardinali P."/>
            <person name="Banfield J.F."/>
            <person name="Atlas R.M."/>
            <person name="Andersen G.L."/>
        </authorList>
    </citation>
    <scope>NUCLEOTIDE SEQUENCE [LARGE SCALE GENOMIC DNA]</scope>
</reference>
<evidence type="ECO:0000313" key="4">
    <source>
        <dbReference type="Proteomes" id="UP000196102"/>
    </source>
</evidence>
<dbReference type="Gene3D" id="3.30.10.20">
    <property type="match status" value="2"/>
</dbReference>
<dbReference type="GO" id="GO:0004674">
    <property type="term" value="F:protein serine/threonine kinase activity"/>
    <property type="evidence" value="ECO:0007669"/>
    <property type="project" value="UniProtKB-KW"/>
</dbReference>
<evidence type="ECO:0000259" key="2">
    <source>
        <dbReference type="PROSITE" id="PS51178"/>
    </source>
</evidence>
<dbReference type="PROSITE" id="PS51178">
    <property type="entry name" value="PASTA"/>
    <property type="match status" value="2"/>
</dbReference>
<feature type="transmembrane region" description="Helical" evidence="1">
    <location>
        <begin position="12"/>
        <end position="33"/>
    </location>
</feature>
<name>A0A1Z8AIC8_9FLAO</name>
<dbReference type="CDD" id="cd06577">
    <property type="entry name" value="PASTA_pknB"/>
    <property type="match status" value="2"/>
</dbReference>
<keyword evidence="1" id="KW-0812">Transmembrane</keyword>
<keyword evidence="3" id="KW-0418">Kinase</keyword>
<accession>A0A1Z8AIC8</accession>
<keyword evidence="3" id="KW-0723">Serine/threonine-protein kinase</keyword>
<feature type="domain" description="PASTA" evidence="2">
    <location>
        <begin position="40"/>
        <end position="108"/>
    </location>
</feature>
<dbReference type="Proteomes" id="UP000196102">
    <property type="component" value="Unassembled WGS sequence"/>
</dbReference>
<dbReference type="AlphaFoldDB" id="A0A1Z8AIC8"/>
<keyword evidence="3" id="KW-0808">Transferase</keyword>
<keyword evidence="1" id="KW-1133">Transmembrane helix</keyword>
<keyword evidence="1" id="KW-0472">Membrane</keyword>
<dbReference type="SMART" id="SM00740">
    <property type="entry name" value="PASTA"/>
    <property type="match status" value="2"/>
</dbReference>
<comment type="caution">
    <text evidence="3">The sequence shown here is derived from an EMBL/GenBank/DDBJ whole genome shotgun (WGS) entry which is preliminary data.</text>
</comment>
<dbReference type="InterPro" id="IPR005543">
    <property type="entry name" value="PASTA_dom"/>
</dbReference>